<feature type="domain" description="Polysaccharide lyase 14" evidence="2">
    <location>
        <begin position="120"/>
        <end position="253"/>
    </location>
</feature>
<dbReference type="Proteomes" id="UP000696485">
    <property type="component" value="Unassembled WGS sequence"/>
</dbReference>
<sequence>MHLQFSALVAQVILFSLFLVATALARPAPLPQPLLSSPKLNIDIAAAAAPATPAAPDAKGKIYHWEIENFPTSIAQLTKPFHLLQPLQPGKSAFDIVPDPVAKKNQKRNLNRLQKRAPATERILRSLYPAKSYSHSKDPHASFVSTPLTNQAFAGPKSRYIRLEYQMLFQPGFKWVKGGKLPGILLGSEQGCNAGCSGGGSAENCFSTRMMWRANGEGELYLYAAKSVYFPKEPPNTCKRNVGPSSPESIFDIHEQWLNADRIPGDDEGVEAIEDSELVSGGNSTSTLAKRAAMGGSCLNGMKVTISPGAKNICNPAYGISIGRGGAFKFKSGTWHNVTQLVKVNSKGKAVRDGYLVVYLDNKMVIRAENLVLLKNGYDPANAQTDTGLVKFMFSSFFGGGSADYATPVAQWIGWKDFKMSSSPSNVWE</sequence>
<protein>
    <recommendedName>
        <fullName evidence="2">Polysaccharide lyase 14 domain-containing protein</fullName>
    </recommendedName>
</protein>
<name>A0A9P5VMA4_9FUNG</name>
<dbReference type="PANTHER" id="PTHR40124">
    <property type="match status" value="1"/>
</dbReference>
<evidence type="ECO:0000256" key="1">
    <source>
        <dbReference type="SAM" id="SignalP"/>
    </source>
</evidence>
<comment type="caution">
    <text evidence="3">The sequence shown here is derived from an EMBL/GenBank/DDBJ whole genome shotgun (WGS) entry which is preliminary data.</text>
</comment>
<evidence type="ECO:0000313" key="4">
    <source>
        <dbReference type="Proteomes" id="UP000696485"/>
    </source>
</evidence>
<evidence type="ECO:0000259" key="2">
    <source>
        <dbReference type="Pfam" id="PF21294"/>
    </source>
</evidence>
<feature type="chain" id="PRO_5040290020" description="Polysaccharide lyase 14 domain-containing protein" evidence="1">
    <location>
        <begin position="26"/>
        <end position="429"/>
    </location>
</feature>
<dbReference type="InterPro" id="IPR048958">
    <property type="entry name" value="Polysacc_lyase_14"/>
</dbReference>
<evidence type="ECO:0000313" key="3">
    <source>
        <dbReference type="EMBL" id="KAF9331664.1"/>
    </source>
</evidence>
<accession>A0A9P5VMA4</accession>
<dbReference type="AlphaFoldDB" id="A0A9P5VMA4"/>
<dbReference type="Gene3D" id="2.60.120.200">
    <property type="match status" value="2"/>
</dbReference>
<dbReference type="Pfam" id="PF21294">
    <property type="entry name" value="Polysacc_lyase_14"/>
    <property type="match status" value="2"/>
</dbReference>
<feature type="signal peptide" evidence="1">
    <location>
        <begin position="1"/>
        <end position="25"/>
    </location>
</feature>
<proteinExistence type="predicted"/>
<keyword evidence="4" id="KW-1185">Reference proteome</keyword>
<dbReference type="PANTHER" id="PTHR40124:SF1">
    <property type="entry name" value="DISAGGREGATASE RELATED REPEAT PROTEIN"/>
    <property type="match status" value="1"/>
</dbReference>
<organism evidence="3 4">
    <name type="scientific">Podila minutissima</name>
    <dbReference type="NCBI Taxonomy" id="64525"/>
    <lineage>
        <taxon>Eukaryota</taxon>
        <taxon>Fungi</taxon>
        <taxon>Fungi incertae sedis</taxon>
        <taxon>Mucoromycota</taxon>
        <taxon>Mortierellomycotina</taxon>
        <taxon>Mortierellomycetes</taxon>
        <taxon>Mortierellales</taxon>
        <taxon>Mortierellaceae</taxon>
        <taxon>Podila</taxon>
    </lineage>
</organism>
<keyword evidence="1" id="KW-0732">Signal</keyword>
<reference evidence="3" key="1">
    <citation type="journal article" date="2020" name="Fungal Divers.">
        <title>Resolving the Mortierellaceae phylogeny through synthesis of multi-gene phylogenetics and phylogenomics.</title>
        <authorList>
            <person name="Vandepol N."/>
            <person name="Liber J."/>
            <person name="Desiro A."/>
            <person name="Na H."/>
            <person name="Kennedy M."/>
            <person name="Barry K."/>
            <person name="Grigoriev I.V."/>
            <person name="Miller A.N."/>
            <person name="O'Donnell K."/>
            <person name="Stajich J.E."/>
            <person name="Bonito G."/>
        </authorList>
    </citation>
    <scope>NUCLEOTIDE SEQUENCE</scope>
    <source>
        <strain evidence="3">NVP1</strain>
    </source>
</reference>
<dbReference type="EMBL" id="JAAAUY010000308">
    <property type="protein sequence ID" value="KAF9331664.1"/>
    <property type="molecule type" value="Genomic_DNA"/>
</dbReference>
<gene>
    <name evidence="3" type="ORF">BG006_005472</name>
</gene>
<feature type="domain" description="Polysaccharide lyase 14" evidence="2">
    <location>
        <begin position="310"/>
        <end position="418"/>
    </location>
</feature>